<feature type="compositionally biased region" description="Polar residues" evidence="1">
    <location>
        <begin position="133"/>
        <end position="146"/>
    </location>
</feature>
<keyword evidence="5" id="KW-1185">Reference proteome</keyword>
<keyword evidence="2" id="KW-0732">Signal</keyword>
<evidence type="ECO:0000259" key="3">
    <source>
        <dbReference type="Pfam" id="PF21671"/>
    </source>
</evidence>
<dbReference type="HOGENOM" id="CLU_1065678_0_0_1"/>
<evidence type="ECO:0000256" key="1">
    <source>
        <dbReference type="SAM" id="MobiDB-lite"/>
    </source>
</evidence>
<protein>
    <recommendedName>
        <fullName evidence="3">Protein CPL1-like domain-containing protein</fullName>
    </recommendedName>
</protein>
<dbReference type="Proteomes" id="UP000030653">
    <property type="component" value="Unassembled WGS sequence"/>
</dbReference>
<feature type="signal peptide" evidence="2">
    <location>
        <begin position="1"/>
        <end position="23"/>
    </location>
</feature>
<dbReference type="OrthoDB" id="439917at2759"/>
<accession>M5G0X8</accession>
<organism evidence="4 5">
    <name type="scientific">Dacryopinax primogenitus (strain DJM 731)</name>
    <name type="common">Brown rot fungus</name>
    <dbReference type="NCBI Taxonomy" id="1858805"/>
    <lineage>
        <taxon>Eukaryota</taxon>
        <taxon>Fungi</taxon>
        <taxon>Dikarya</taxon>
        <taxon>Basidiomycota</taxon>
        <taxon>Agaricomycotina</taxon>
        <taxon>Dacrymycetes</taxon>
        <taxon>Dacrymycetales</taxon>
        <taxon>Dacrymycetaceae</taxon>
        <taxon>Dacryopinax</taxon>
    </lineage>
</organism>
<dbReference type="InterPro" id="IPR048661">
    <property type="entry name" value="CPL1-like"/>
</dbReference>
<dbReference type="AlphaFoldDB" id="M5G0X8"/>
<evidence type="ECO:0000256" key="2">
    <source>
        <dbReference type="SAM" id="SignalP"/>
    </source>
</evidence>
<reference evidence="4 5" key="1">
    <citation type="journal article" date="2012" name="Science">
        <title>The Paleozoic origin of enzymatic lignin decomposition reconstructed from 31 fungal genomes.</title>
        <authorList>
            <person name="Floudas D."/>
            <person name="Binder M."/>
            <person name="Riley R."/>
            <person name="Barry K."/>
            <person name="Blanchette R.A."/>
            <person name="Henrissat B."/>
            <person name="Martinez A.T."/>
            <person name="Otillar R."/>
            <person name="Spatafora J.W."/>
            <person name="Yadav J.S."/>
            <person name="Aerts A."/>
            <person name="Benoit I."/>
            <person name="Boyd A."/>
            <person name="Carlson A."/>
            <person name="Copeland A."/>
            <person name="Coutinho P.M."/>
            <person name="de Vries R.P."/>
            <person name="Ferreira P."/>
            <person name="Findley K."/>
            <person name="Foster B."/>
            <person name="Gaskell J."/>
            <person name="Glotzer D."/>
            <person name="Gorecki P."/>
            <person name="Heitman J."/>
            <person name="Hesse C."/>
            <person name="Hori C."/>
            <person name="Igarashi K."/>
            <person name="Jurgens J.A."/>
            <person name="Kallen N."/>
            <person name="Kersten P."/>
            <person name="Kohler A."/>
            <person name="Kuees U."/>
            <person name="Kumar T.K.A."/>
            <person name="Kuo A."/>
            <person name="LaButti K."/>
            <person name="Larrondo L.F."/>
            <person name="Lindquist E."/>
            <person name="Ling A."/>
            <person name="Lombard V."/>
            <person name="Lucas S."/>
            <person name="Lundell T."/>
            <person name="Martin R."/>
            <person name="McLaughlin D.J."/>
            <person name="Morgenstern I."/>
            <person name="Morin E."/>
            <person name="Murat C."/>
            <person name="Nagy L.G."/>
            <person name="Nolan M."/>
            <person name="Ohm R.A."/>
            <person name="Patyshakuliyeva A."/>
            <person name="Rokas A."/>
            <person name="Ruiz-Duenas F.J."/>
            <person name="Sabat G."/>
            <person name="Salamov A."/>
            <person name="Samejima M."/>
            <person name="Schmutz J."/>
            <person name="Slot J.C."/>
            <person name="St John F."/>
            <person name="Stenlid J."/>
            <person name="Sun H."/>
            <person name="Sun S."/>
            <person name="Syed K."/>
            <person name="Tsang A."/>
            <person name="Wiebenga A."/>
            <person name="Young D."/>
            <person name="Pisabarro A."/>
            <person name="Eastwood D.C."/>
            <person name="Martin F."/>
            <person name="Cullen D."/>
            <person name="Grigoriev I.V."/>
            <person name="Hibbett D.S."/>
        </authorList>
    </citation>
    <scope>NUCLEOTIDE SEQUENCE [LARGE SCALE GENOMIC DNA]</scope>
    <source>
        <strain evidence="4 5">DJM-731 SS1</strain>
    </source>
</reference>
<dbReference type="EMBL" id="JH795869">
    <property type="protein sequence ID" value="EJT99481.1"/>
    <property type="molecule type" value="Genomic_DNA"/>
</dbReference>
<evidence type="ECO:0000313" key="5">
    <source>
        <dbReference type="Proteomes" id="UP000030653"/>
    </source>
</evidence>
<dbReference type="Pfam" id="PF21671">
    <property type="entry name" value="CPL1-like"/>
    <property type="match status" value="1"/>
</dbReference>
<gene>
    <name evidence="4" type="ORF">DACRYDRAFT_101185</name>
</gene>
<dbReference type="GeneID" id="63682594"/>
<feature type="region of interest" description="Disordered" evidence="1">
    <location>
        <begin position="133"/>
        <end position="155"/>
    </location>
</feature>
<dbReference type="InterPro" id="IPR038955">
    <property type="entry name" value="PriA/CPL1_fungi"/>
</dbReference>
<proteinExistence type="predicted"/>
<dbReference type="PANTHER" id="PTHR35192">
    <property type="entry name" value="PROTEIN, PUTATIVE-RELATED"/>
    <property type="match status" value="1"/>
</dbReference>
<dbReference type="RefSeq" id="XP_040626379.1">
    <property type="nucleotide sequence ID" value="XM_040767532.1"/>
</dbReference>
<dbReference type="PANTHER" id="PTHR35192:SF2">
    <property type="entry name" value="APPLE DOMAIN-CONTAINING PROTEIN"/>
    <property type="match status" value="1"/>
</dbReference>
<evidence type="ECO:0000313" key="4">
    <source>
        <dbReference type="EMBL" id="EJT99481.1"/>
    </source>
</evidence>
<feature type="domain" description="Protein CPL1-like" evidence="3">
    <location>
        <begin position="178"/>
        <end position="238"/>
    </location>
</feature>
<feature type="chain" id="PRO_5004067435" description="Protein CPL1-like domain-containing protein" evidence="2">
    <location>
        <begin position="24"/>
        <end position="261"/>
    </location>
</feature>
<name>M5G0X8_DACPD</name>
<sequence>MYSSLRTAVVLLAASSIIGSSAATSVPKDLLARAASRGETLESIQARDNTNNNNHYCSPGNYWQPFFGTGFCLTCSSGSWCPGGTNAPENDCPAGTANSRQGSTSSTACSTCSAGYYSSSGASDCTKCPNGQTSSPGSSQCYSINSHRPRSLKSRRGGAECKQGFESCPVLSGRGGLECVDVQNDLESCGGCVGYDNEGTGVDCTAISGVSSVQCVAGECVVDSCTRGFKPDASGTSCERIPGLLTQTKRARRQNQSRAAL</sequence>
<dbReference type="SMART" id="SM01411">
    <property type="entry name" value="Ephrin_rec_like"/>
    <property type="match status" value="1"/>
</dbReference>